<dbReference type="EMBL" id="GL349471">
    <property type="protein sequence ID" value="KNC52037.1"/>
    <property type="molecule type" value="Genomic_DNA"/>
</dbReference>
<accession>A0A0L0DI97</accession>
<feature type="region of interest" description="Disordered" evidence="1">
    <location>
        <begin position="63"/>
        <end position="100"/>
    </location>
</feature>
<sequence>MDGGSRAGGGNRRSGESGRVRTVPSRQATLFGEEEVRPSVMGHMTVFVGELADLKLPAAVASMQGADGDGGEEGGGRGDGECADNEPSPASLLSGGDGTSVATTTMSGTDAATVSSSTHRLAAAAGRIPTSGYVRVGVRNLIKRTRVVRLNADGSPSAWNQVKHMPVAVPRSAAHPFGLVSLVLYGQIGCAGQATSGEDDIELGSVLFKLHDVIRVQRVVGWFPLRAAHFEIGSIYLELTFSYGLYGYGYSPQVKVPNGVAGEDAVTRRSEGTGRATMVPSAQPAPPLLPVPQPAAIGYAPEMAADVQALADARGAAPRFPLVAAAMSRLPHLMSALDSAGSRQERLGLLHAMITSSAVQPEGTAAETSAERTSASARRHHSAEQTAAFADYFKPLVHRRSGALGDDASTSLAARNSDARNTSRAQSFHVPSAGDTDDVTGLRRTWMATGAGASPFTSSEAVLSSSAIDEATRSHDLRVGVPPIVIPPSTEPAIRRVSDSPRDAAGDVVAASIVKNGAEPHHGLVFSNDLLPRNRSVVTAALHSAVASASDMDSPRGHTPRVAAATGMTARQRAHSSRQLMQMASGRYAMQRRSSVSIMAEREVLQPEASNDAMQVAEP</sequence>
<evidence type="ECO:0008006" key="4">
    <source>
        <dbReference type="Google" id="ProtNLM"/>
    </source>
</evidence>
<dbReference type="AlphaFoldDB" id="A0A0L0DI97"/>
<feature type="compositionally biased region" description="Gly residues" evidence="1">
    <location>
        <begin position="1"/>
        <end position="12"/>
    </location>
</feature>
<keyword evidence="3" id="KW-1185">Reference proteome</keyword>
<name>A0A0L0DI97_THETB</name>
<evidence type="ECO:0000256" key="1">
    <source>
        <dbReference type="SAM" id="MobiDB-lite"/>
    </source>
</evidence>
<dbReference type="RefSeq" id="XP_013755619.1">
    <property type="nucleotide sequence ID" value="XM_013900165.1"/>
</dbReference>
<organism evidence="2 3">
    <name type="scientific">Thecamonas trahens ATCC 50062</name>
    <dbReference type="NCBI Taxonomy" id="461836"/>
    <lineage>
        <taxon>Eukaryota</taxon>
        <taxon>Apusozoa</taxon>
        <taxon>Apusomonadida</taxon>
        <taxon>Apusomonadidae</taxon>
        <taxon>Thecamonas</taxon>
    </lineage>
</organism>
<feature type="region of interest" description="Disordered" evidence="1">
    <location>
        <begin position="358"/>
        <end position="381"/>
    </location>
</feature>
<evidence type="ECO:0000313" key="3">
    <source>
        <dbReference type="Proteomes" id="UP000054408"/>
    </source>
</evidence>
<dbReference type="OrthoDB" id="2144823at2759"/>
<evidence type="ECO:0000313" key="2">
    <source>
        <dbReference type="EMBL" id="KNC52037.1"/>
    </source>
</evidence>
<dbReference type="eggNOG" id="ENOG502SDI2">
    <property type="taxonomic scope" value="Eukaryota"/>
</dbReference>
<feature type="region of interest" description="Disordered" evidence="1">
    <location>
        <begin position="414"/>
        <end position="439"/>
    </location>
</feature>
<feature type="compositionally biased region" description="Polar residues" evidence="1">
    <location>
        <begin position="414"/>
        <end position="426"/>
    </location>
</feature>
<dbReference type="Proteomes" id="UP000054408">
    <property type="component" value="Unassembled WGS sequence"/>
</dbReference>
<proteinExistence type="predicted"/>
<protein>
    <recommendedName>
        <fullName evidence="4">C2 NT-type domain-containing protein</fullName>
    </recommendedName>
</protein>
<feature type="compositionally biased region" description="Low complexity" evidence="1">
    <location>
        <begin position="364"/>
        <end position="376"/>
    </location>
</feature>
<feature type="region of interest" description="Disordered" evidence="1">
    <location>
        <begin position="1"/>
        <end position="29"/>
    </location>
</feature>
<dbReference type="GeneID" id="25567017"/>
<gene>
    <name evidence="2" type="ORF">AMSG_08291</name>
</gene>
<reference evidence="2 3" key="1">
    <citation type="submission" date="2010-05" db="EMBL/GenBank/DDBJ databases">
        <title>The Genome Sequence of Thecamonas trahens ATCC 50062.</title>
        <authorList>
            <consortium name="The Broad Institute Genome Sequencing Platform"/>
            <person name="Russ C."/>
            <person name="Cuomo C."/>
            <person name="Shea T."/>
            <person name="Young S.K."/>
            <person name="Zeng Q."/>
            <person name="Koehrsen M."/>
            <person name="Haas B."/>
            <person name="Borodovsky M."/>
            <person name="Guigo R."/>
            <person name="Alvarado L."/>
            <person name="Berlin A."/>
            <person name="Bochicchio J."/>
            <person name="Borenstein D."/>
            <person name="Chapman S."/>
            <person name="Chen Z."/>
            <person name="Freedman E."/>
            <person name="Gellesch M."/>
            <person name="Goldberg J."/>
            <person name="Griggs A."/>
            <person name="Gujja S."/>
            <person name="Heilman E."/>
            <person name="Heiman D."/>
            <person name="Hepburn T."/>
            <person name="Howarth C."/>
            <person name="Jen D."/>
            <person name="Larson L."/>
            <person name="Mehta T."/>
            <person name="Park D."/>
            <person name="Pearson M."/>
            <person name="Roberts A."/>
            <person name="Saif S."/>
            <person name="Shenoy N."/>
            <person name="Sisk P."/>
            <person name="Stolte C."/>
            <person name="Sykes S."/>
            <person name="Thomson T."/>
            <person name="Walk T."/>
            <person name="White J."/>
            <person name="Yandava C."/>
            <person name="Burger G."/>
            <person name="Gray M.W."/>
            <person name="Holland P.W.H."/>
            <person name="King N."/>
            <person name="Lang F.B.F."/>
            <person name="Roger A.J."/>
            <person name="Ruiz-Trillo I."/>
            <person name="Lander E."/>
            <person name="Nusbaum C."/>
        </authorList>
    </citation>
    <scope>NUCLEOTIDE SEQUENCE [LARGE SCALE GENOMIC DNA]</scope>
    <source>
        <strain evidence="2 3">ATCC 50062</strain>
    </source>
</reference>